<proteinExistence type="predicted"/>
<dbReference type="OrthoDB" id="4135024at2"/>
<organism evidence="3 4">
    <name type="scientific">Streptomyces venezuelae</name>
    <dbReference type="NCBI Taxonomy" id="54571"/>
    <lineage>
        <taxon>Bacteria</taxon>
        <taxon>Bacillati</taxon>
        <taxon>Actinomycetota</taxon>
        <taxon>Actinomycetes</taxon>
        <taxon>Kitasatosporales</taxon>
        <taxon>Streptomycetaceae</taxon>
        <taxon>Streptomyces</taxon>
    </lineage>
</organism>
<feature type="region of interest" description="Disordered" evidence="1">
    <location>
        <begin position="1"/>
        <end position="49"/>
    </location>
</feature>
<dbReference type="Gene3D" id="3.40.30.10">
    <property type="entry name" value="Glutaredoxin"/>
    <property type="match status" value="1"/>
</dbReference>
<gene>
    <name evidence="3" type="ORF">DEJ51_00540</name>
</gene>
<evidence type="ECO:0000313" key="4">
    <source>
        <dbReference type="Proteomes" id="UP000324101"/>
    </source>
</evidence>
<reference evidence="3 4" key="1">
    <citation type="submission" date="2018-05" db="EMBL/GenBank/DDBJ databases">
        <title>Streptomyces venezuelae.</title>
        <authorList>
            <person name="Kim W."/>
            <person name="Lee N."/>
            <person name="Cho B.-K."/>
        </authorList>
    </citation>
    <scope>NUCLEOTIDE SEQUENCE [LARGE SCALE GENOMIC DNA]</scope>
    <source>
        <strain evidence="3 4">ATCC 21018</strain>
    </source>
</reference>
<dbReference type="InterPro" id="IPR036249">
    <property type="entry name" value="Thioredoxin-like_sf"/>
</dbReference>
<dbReference type="AlphaFoldDB" id="A0A5P2DIZ8"/>
<sequence>MRSSTCAGSSKPRRGAVDGCRPSARPENTGARRGRRPRTVPSVDHGEGSLMKVGSRRGFLVGAAAFTASVSVGACRSRSGGNGDPLDVSASAKLPPAPESLAADGTTIVLGDPGAPLAVRLYEDMSCPACAEFETEGTAPYLKRAARNGALQLQFTLGSFLGPGSEVAANALRAALDQHRFADYHDLLYREQSRVRKSGGFTRDVLLGMAIMIPGLRGPEFDAAVLETKHRDFVEASDEVLRTSSVVGTPAMAVDGALVSSDSHELYTDRSRLYRHLKKASRAR</sequence>
<dbReference type="Proteomes" id="UP000324101">
    <property type="component" value="Chromosome"/>
</dbReference>
<evidence type="ECO:0000259" key="2">
    <source>
        <dbReference type="Pfam" id="PF13462"/>
    </source>
</evidence>
<dbReference type="Pfam" id="PF13462">
    <property type="entry name" value="Thioredoxin_4"/>
    <property type="match status" value="1"/>
</dbReference>
<name>A0A5P2DIZ8_STRVZ</name>
<feature type="domain" description="Thioredoxin-like fold" evidence="2">
    <location>
        <begin position="105"/>
        <end position="260"/>
    </location>
</feature>
<accession>A0A5P2DIZ8</accession>
<dbReference type="SUPFAM" id="SSF52833">
    <property type="entry name" value="Thioredoxin-like"/>
    <property type="match status" value="1"/>
</dbReference>
<evidence type="ECO:0000256" key="1">
    <source>
        <dbReference type="SAM" id="MobiDB-lite"/>
    </source>
</evidence>
<protein>
    <submittedName>
        <fullName evidence="3">Disulfide bond formation protein DsbA</fullName>
    </submittedName>
</protein>
<evidence type="ECO:0000313" key="3">
    <source>
        <dbReference type="EMBL" id="QES52939.1"/>
    </source>
</evidence>
<dbReference type="EMBL" id="CP029189">
    <property type="protein sequence ID" value="QES52939.1"/>
    <property type="molecule type" value="Genomic_DNA"/>
</dbReference>
<dbReference type="InterPro" id="IPR012336">
    <property type="entry name" value="Thioredoxin-like_fold"/>
</dbReference>